<feature type="transmembrane region" description="Helical" evidence="1">
    <location>
        <begin position="116"/>
        <end position="141"/>
    </location>
</feature>
<dbReference type="AlphaFoldDB" id="A0AAW6CWN7"/>
<dbReference type="Proteomes" id="UP001212981">
    <property type="component" value="Unassembled WGS sequence"/>
</dbReference>
<organism evidence="2 3">
    <name type="scientific">Faecalicoccus pleomorphus</name>
    <dbReference type="NCBI Taxonomy" id="1323"/>
    <lineage>
        <taxon>Bacteria</taxon>
        <taxon>Bacillati</taxon>
        <taxon>Bacillota</taxon>
        <taxon>Erysipelotrichia</taxon>
        <taxon>Erysipelotrichales</taxon>
        <taxon>Erysipelotrichaceae</taxon>
        <taxon>Faecalicoccus</taxon>
    </lineage>
</organism>
<keyword evidence="1" id="KW-0472">Membrane</keyword>
<feature type="transmembrane region" description="Helical" evidence="1">
    <location>
        <begin position="45"/>
        <end position="65"/>
    </location>
</feature>
<keyword evidence="1" id="KW-0812">Transmembrane</keyword>
<protein>
    <submittedName>
        <fullName evidence="2">DUF1294 domain-containing protein</fullName>
    </submittedName>
</protein>
<evidence type="ECO:0000256" key="1">
    <source>
        <dbReference type="SAM" id="Phobius"/>
    </source>
</evidence>
<comment type="caution">
    <text evidence="2">The sequence shown here is derived from an EMBL/GenBank/DDBJ whole genome shotgun (WGS) entry which is preliminary data.</text>
</comment>
<evidence type="ECO:0000313" key="3">
    <source>
        <dbReference type="Proteomes" id="UP001212981"/>
    </source>
</evidence>
<dbReference type="Pfam" id="PF06961">
    <property type="entry name" value="DUF1294"/>
    <property type="match status" value="1"/>
</dbReference>
<dbReference type="InterPro" id="IPR010718">
    <property type="entry name" value="DUF1294"/>
</dbReference>
<accession>A0AAW6CWN7</accession>
<proteinExistence type="predicted"/>
<name>A0AAW6CWN7_9FIRM</name>
<reference evidence="2" key="1">
    <citation type="submission" date="2023-01" db="EMBL/GenBank/DDBJ databases">
        <title>Human gut microbiome strain richness.</title>
        <authorList>
            <person name="Chen-Liaw A."/>
        </authorList>
    </citation>
    <scope>NUCLEOTIDE SEQUENCE</scope>
    <source>
        <strain evidence="2">D8_m1001271B151109d0_201107</strain>
    </source>
</reference>
<feature type="transmembrane region" description="Helical" evidence="1">
    <location>
        <begin position="12"/>
        <end position="33"/>
    </location>
</feature>
<dbReference type="EMBL" id="JAQLXO010000032">
    <property type="protein sequence ID" value="MDB7983366.1"/>
    <property type="molecule type" value="Genomic_DNA"/>
</dbReference>
<evidence type="ECO:0000313" key="2">
    <source>
        <dbReference type="EMBL" id="MDB7983366.1"/>
    </source>
</evidence>
<feature type="transmembrane region" description="Helical" evidence="1">
    <location>
        <begin position="85"/>
        <end position="104"/>
    </location>
</feature>
<gene>
    <name evidence="2" type="ORF">PND82_11145</name>
</gene>
<sequence>MLASESSNISDTIMTILSLCFGSLGIALSMIIFGRTPKYRKKEAMMSRVFIWCILVIQIILLLIIKGYIRNDLTINAIEYFKANPIIVIYLLVINIITLIAFALDKIHSIEGHKQIRISVLLFLSFIGGSIGALLAMYIFLQKQDKITLL</sequence>
<keyword evidence="1" id="KW-1133">Transmembrane helix</keyword>
<dbReference type="RefSeq" id="WP_272003959.1">
    <property type="nucleotide sequence ID" value="NZ_JAQLXO010000032.1"/>
</dbReference>